<dbReference type="OrthoDB" id="9796404at2"/>
<name>A0A317CB42_9GAMM</name>
<proteinExistence type="predicted"/>
<gene>
    <name evidence="1" type="ORF">DKW60_14265</name>
</gene>
<dbReference type="PANTHER" id="PTHR39550:SF1">
    <property type="entry name" value="SLL0658 PROTEIN"/>
    <property type="match status" value="1"/>
</dbReference>
<sequence>MLVIADTSALIAVATCDGLSWLDTLFDTLSVPRAVFDEAIEDGKPQAGKLKHYLSGKVVDIDLNDFIIAAPGLGQGELQAMALYRHVHADRLLIDDLRARKAAQYNGINIVGSAGILLMAKNQGLITTVKPYLERISNSEVYLSEALVSEVLKIAGEA</sequence>
<organism evidence="1 2">
    <name type="scientific">Leucothrix pacifica</name>
    <dbReference type="NCBI Taxonomy" id="1247513"/>
    <lineage>
        <taxon>Bacteria</taxon>
        <taxon>Pseudomonadati</taxon>
        <taxon>Pseudomonadota</taxon>
        <taxon>Gammaproteobacteria</taxon>
        <taxon>Thiotrichales</taxon>
        <taxon>Thiotrichaceae</taxon>
        <taxon>Leucothrix</taxon>
    </lineage>
</organism>
<reference evidence="1 2" key="1">
    <citation type="submission" date="2018-05" db="EMBL/GenBank/DDBJ databases">
        <title>Leucothrix arctica sp. nov., isolated from Arctic seawater.</title>
        <authorList>
            <person name="Choi A."/>
            <person name="Baek K."/>
        </authorList>
    </citation>
    <scope>NUCLEOTIDE SEQUENCE [LARGE SCALE GENOMIC DNA]</scope>
    <source>
        <strain evidence="1 2">JCM 18388</strain>
    </source>
</reference>
<comment type="caution">
    <text evidence="1">The sequence shown here is derived from an EMBL/GenBank/DDBJ whole genome shotgun (WGS) entry which is preliminary data.</text>
</comment>
<dbReference type="Pfam" id="PF11848">
    <property type="entry name" value="DUF3368"/>
    <property type="match status" value="1"/>
</dbReference>
<dbReference type="InterPro" id="IPR021799">
    <property type="entry name" value="PIN-like_prokaryotic"/>
</dbReference>
<dbReference type="Proteomes" id="UP000245539">
    <property type="component" value="Unassembled WGS sequence"/>
</dbReference>
<dbReference type="RefSeq" id="WP_109838335.1">
    <property type="nucleotide sequence ID" value="NZ_QGKM01000043.1"/>
</dbReference>
<dbReference type="AlphaFoldDB" id="A0A317CB42"/>
<dbReference type="EMBL" id="QGKM01000043">
    <property type="protein sequence ID" value="PWQ95579.1"/>
    <property type="molecule type" value="Genomic_DNA"/>
</dbReference>
<evidence type="ECO:0000313" key="1">
    <source>
        <dbReference type="EMBL" id="PWQ95579.1"/>
    </source>
</evidence>
<protein>
    <submittedName>
        <fullName evidence="1">DUF3368 domain-containing protein</fullName>
    </submittedName>
</protein>
<evidence type="ECO:0000313" key="2">
    <source>
        <dbReference type="Proteomes" id="UP000245539"/>
    </source>
</evidence>
<dbReference type="PANTHER" id="PTHR39550">
    <property type="entry name" value="SLL0658 PROTEIN"/>
    <property type="match status" value="1"/>
</dbReference>
<keyword evidence="2" id="KW-1185">Reference proteome</keyword>
<accession>A0A317CB42</accession>